<evidence type="ECO:0000256" key="4">
    <source>
        <dbReference type="ARBA" id="ARBA00023136"/>
    </source>
</evidence>
<feature type="transmembrane region" description="Helical" evidence="6">
    <location>
        <begin position="52"/>
        <end position="72"/>
    </location>
</feature>
<keyword evidence="3 6" id="KW-1133">Transmembrane helix</keyword>
<feature type="region of interest" description="Disordered" evidence="5">
    <location>
        <begin position="106"/>
        <end position="164"/>
    </location>
</feature>
<keyword evidence="4 6" id="KW-0472">Membrane</keyword>
<evidence type="ECO:0000256" key="3">
    <source>
        <dbReference type="ARBA" id="ARBA00022989"/>
    </source>
</evidence>
<feature type="transmembrane region" description="Helical" evidence="6">
    <location>
        <begin position="421"/>
        <end position="441"/>
    </location>
</feature>
<name>A0A0D3KF93_EMIH1</name>
<accession>A0A0D3KF93</accession>
<feature type="domain" description="Amino acid transporter transmembrane" evidence="7">
    <location>
        <begin position="164"/>
        <end position="472"/>
    </location>
</feature>
<dbReference type="eggNOG" id="KOG1304">
    <property type="taxonomic scope" value="Eukaryota"/>
</dbReference>
<evidence type="ECO:0000259" key="7">
    <source>
        <dbReference type="Pfam" id="PF01490"/>
    </source>
</evidence>
<feature type="transmembrane region" description="Helical" evidence="6">
    <location>
        <begin position="185"/>
        <end position="203"/>
    </location>
</feature>
<dbReference type="InterPro" id="IPR013057">
    <property type="entry name" value="AA_transpt_TM"/>
</dbReference>
<proteinExistence type="predicted"/>
<evidence type="ECO:0000256" key="1">
    <source>
        <dbReference type="ARBA" id="ARBA00004141"/>
    </source>
</evidence>
<sequence length="561" mass="59135">MKGMMPGSNTRERLLEQVPPRSASCLPTWTQATAFANLLKTMIGSGLLTLPWATSQFGLVLSTVGLVYLAYLSQAAIRMTVRCAALTSSSRKSILSEIRVSQISQSGGRAGASGPSVTRRATVRDSLRHSQSNRSTTDGEPKDVARTVVNNEGDPMRRSTVVSDGHGAGSWQIISSAAFGEPGRLITLFFLLLAQFSLSVSYFDYVATTTETYLHVPHLQSVFCVLALLSMLSMLKQLKSVAWLSAAALIIYVYVIVLVGYFGAQELVDPSGPAGANATAAAPLALAIPSGLGLWFGPALFAFEGMGTALSIYEAMEDADPRPYFSVVSASYSVSLVLYGAIGVFGYVAWGDGVPRVVVDAFPAYNTTDGMSPSFEGELTLVAHLALAIILAFSFVLQMTPVFHVLEDVLHGTPSPRLPPILWPLTRVLIVGAVALTGTLLPDMETMVSLTGSVGLSAIGFVLPGLFFLKLQPPSPGEVAAGGGTSTGGSTSAASVEEGEHERRILESAALATTIRAKETGERCARRWDTFVAWLLVFTGIVGGALGLVASCQQLANGDAS</sequence>
<feature type="transmembrane region" description="Helical" evidence="6">
    <location>
        <begin position="447"/>
        <end position="469"/>
    </location>
</feature>
<evidence type="ECO:0000256" key="2">
    <source>
        <dbReference type="ARBA" id="ARBA00022692"/>
    </source>
</evidence>
<keyword evidence="2 6" id="KW-0812">Transmembrane</keyword>
<dbReference type="Pfam" id="PF01490">
    <property type="entry name" value="Aa_trans"/>
    <property type="match status" value="2"/>
</dbReference>
<evidence type="ECO:0000256" key="6">
    <source>
        <dbReference type="SAM" id="Phobius"/>
    </source>
</evidence>
<protein>
    <recommendedName>
        <fullName evidence="7">Amino acid transporter transmembrane domain-containing protein</fullName>
    </recommendedName>
</protein>
<feature type="transmembrane region" description="Helical" evidence="6">
    <location>
        <begin position="215"/>
        <end position="235"/>
    </location>
</feature>
<dbReference type="RefSeq" id="XP_005786857.1">
    <property type="nucleotide sequence ID" value="XM_005786800.1"/>
</dbReference>
<dbReference type="Proteomes" id="UP000013827">
    <property type="component" value="Unassembled WGS sequence"/>
</dbReference>
<organism evidence="8 9">
    <name type="scientific">Emiliania huxleyi (strain CCMP1516)</name>
    <dbReference type="NCBI Taxonomy" id="280463"/>
    <lineage>
        <taxon>Eukaryota</taxon>
        <taxon>Haptista</taxon>
        <taxon>Haptophyta</taxon>
        <taxon>Prymnesiophyceae</taxon>
        <taxon>Isochrysidales</taxon>
        <taxon>Noelaerhabdaceae</taxon>
        <taxon>Emiliania</taxon>
    </lineage>
</organism>
<dbReference type="STRING" id="2903.R1DG04"/>
<keyword evidence="9" id="KW-1185">Reference proteome</keyword>
<dbReference type="GO" id="GO:0016020">
    <property type="term" value="C:membrane"/>
    <property type="evidence" value="ECO:0007669"/>
    <property type="project" value="UniProtKB-SubCell"/>
</dbReference>
<feature type="transmembrane region" description="Helical" evidence="6">
    <location>
        <begin position="242"/>
        <end position="264"/>
    </location>
</feature>
<feature type="transmembrane region" description="Helical" evidence="6">
    <location>
        <begin position="381"/>
        <end position="400"/>
    </location>
</feature>
<feature type="transmembrane region" description="Helical" evidence="6">
    <location>
        <begin position="324"/>
        <end position="350"/>
    </location>
</feature>
<evidence type="ECO:0000256" key="5">
    <source>
        <dbReference type="SAM" id="MobiDB-lite"/>
    </source>
</evidence>
<feature type="transmembrane region" description="Helical" evidence="6">
    <location>
        <begin position="531"/>
        <end position="556"/>
    </location>
</feature>
<reference evidence="9" key="1">
    <citation type="journal article" date="2013" name="Nature">
        <title>Pan genome of the phytoplankton Emiliania underpins its global distribution.</title>
        <authorList>
            <person name="Read B.A."/>
            <person name="Kegel J."/>
            <person name="Klute M.J."/>
            <person name="Kuo A."/>
            <person name="Lefebvre S.C."/>
            <person name="Maumus F."/>
            <person name="Mayer C."/>
            <person name="Miller J."/>
            <person name="Monier A."/>
            <person name="Salamov A."/>
            <person name="Young J."/>
            <person name="Aguilar M."/>
            <person name="Claverie J.M."/>
            <person name="Frickenhaus S."/>
            <person name="Gonzalez K."/>
            <person name="Herman E.K."/>
            <person name="Lin Y.C."/>
            <person name="Napier J."/>
            <person name="Ogata H."/>
            <person name="Sarno A.F."/>
            <person name="Shmutz J."/>
            <person name="Schroeder D."/>
            <person name="de Vargas C."/>
            <person name="Verret F."/>
            <person name="von Dassow P."/>
            <person name="Valentin K."/>
            <person name="Van de Peer Y."/>
            <person name="Wheeler G."/>
            <person name="Dacks J.B."/>
            <person name="Delwiche C.F."/>
            <person name="Dyhrman S.T."/>
            <person name="Glockner G."/>
            <person name="John U."/>
            <person name="Richards T."/>
            <person name="Worden A.Z."/>
            <person name="Zhang X."/>
            <person name="Grigoriev I.V."/>
            <person name="Allen A.E."/>
            <person name="Bidle K."/>
            <person name="Borodovsky M."/>
            <person name="Bowler C."/>
            <person name="Brownlee C."/>
            <person name="Cock J.M."/>
            <person name="Elias M."/>
            <person name="Gladyshev V.N."/>
            <person name="Groth M."/>
            <person name="Guda C."/>
            <person name="Hadaegh A."/>
            <person name="Iglesias-Rodriguez M.D."/>
            <person name="Jenkins J."/>
            <person name="Jones B.M."/>
            <person name="Lawson T."/>
            <person name="Leese F."/>
            <person name="Lindquist E."/>
            <person name="Lobanov A."/>
            <person name="Lomsadze A."/>
            <person name="Malik S.B."/>
            <person name="Marsh M.E."/>
            <person name="Mackinder L."/>
            <person name="Mock T."/>
            <person name="Mueller-Roeber B."/>
            <person name="Pagarete A."/>
            <person name="Parker M."/>
            <person name="Probert I."/>
            <person name="Quesneville H."/>
            <person name="Raines C."/>
            <person name="Rensing S.A."/>
            <person name="Riano-Pachon D.M."/>
            <person name="Richier S."/>
            <person name="Rokitta S."/>
            <person name="Shiraiwa Y."/>
            <person name="Soanes D.M."/>
            <person name="van der Giezen M."/>
            <person name="Wahlund T.M."/>
            <person name="Williams B."/>
            <person name="Wilson W."/>
            <person name="Wolfe G."/>
            <person name="Wurch L.L."/>
        </authorList>
    </citation>
    <scope>NUCLEOTIDE SEQUENCE</scope>
</reference>
<dbReference type="HOGENOM" id="CLU_510419_0_0_1"/>
<dbReference type="GeneID" id="17279698"/>
<feature type="region of interest" description="Disordered" evidence="5">
    <location>
        <begin position="478"/>
        <end position="502"/>
    </location>
</feature>
<evidence type="ECO:0000313" key="9">
    <source>
        <dbReference type="Proteomes" id="UP000013827"/>
    </source>
</evidence>
<evidence type="ECO:0000313" key="8">
    <source>
        <dbReference type="EnsemblProtists" id="EOD34428"/>
    </source>
</evidence>
<dbReference type="EnsemblProtists" id="EOD34428">
    <property type="protein sequence ID" value="EOD34428"/>
    <property type="gene ID" value="EMIHUDRAFT_455582"/>
</dbReference>
<dbReference type="PaxDb" id="2903-EOD34428"/>
<dbReference type="KEGG" id="ehx:EMIHUDRAFT_455582"/>
<feature type="domain" description="Amino acid transporter transmembrane" evidence="7">
    <location>
        <begin position="32"/>
        <end position="88"/>
    </location>
</feature>
<feature type="transmembrane region" description="Helical" evidence="6">
    <location>
        <begin position="284"/>
        <end position="303"/>
    </location>
</feature>
<reference evidence="8" key="2">
    <citation type="submission" date="2024-10" db="UniProtKB">
        <authorList>
            <consortium name="EnsemblProtists"/>
        </authorList>
    </citation>
    <scope>IDENTIFICATION</scope>
</reference>
<dbReference type="PANTHER" id="PTHR22950">
    <property type="entry name" value="AMINO ACID TRANSPORTER"/>
    <property type="match status" value="1"/>
</dbReference>
<dbReference type="GO" id="GO:0015179">
    <property type="term" value="F:L-amino acid transmembrane transporter activity"/>
    <property type="evidence" value="ECO:0007669"/>
    <property type="project" value="TreeGrafter"/>
</dbReference>
<dbReference type="AlphaFoldDB" id="A0A0D3KF93"/>
<dbReference type="OMA" id="SAMLMIV"/>
<comment type="subcellular location">
    <subcellularLocation>
        <location evidence="1">Membrane</location>
        <topology evidence="1">Multi-pass membrane protein</topology>
    </subcellularLocation>
</comment>